<feature type="transmembrane region" description="Helical" evidence="5">
    <location>
        <begin position="331"/>
        <end position="353"/>
    </location>
</feature>
<keyword evidence="3 5" id="KW-1133">Transmembrane helix</keyword>
<keyword evidence="8" id="KW-1185">Reference proteome</keyword>
<keyword evidence="4 5" id="KW-0472">Membrane</keyword>
<dbReference type="InterPro" id="IPR036259">
    <property type="entry name" value="MFS_trans_sf"/>
</dbReference>
<comment type="caution">
    <text evidence="7">The sequence shown here is derived from an EMBL/GenBank/DDBJ whole genome shotgun (WGS) entry which is preliminary data.</text>
</comment>
<dbReference type="InterPro" id="IPR011701">
    <property type="entry name" value="MFS"/>
</dbReference>
<dbReference type="Gene3D" id="1.20.1250.20">
    <property type="entry name" value="MFS general substrate transporter like domains"/>
    <property type="match status" value="2"/>
</dbReference>
<feature type="transmembrane region" description="Helical" evidence="5">
    <location>
        <begin position="211"/>
        <end position="234"/>
    </location>
</feature>
<dbReference type="RefSeq" id="WP_179424723.1">
    <property type="nucleotide sequence ID" value="NZ_JACBZP010000001.1"/>
</dbReference>
<comment type="subcellular location">
    <subcellularLocation>
        <location evidence="1">Cell membrane</location>
        <topology evidence="1">Multi-pass membrane protein</topology>
    </subcellularLocation>
</comment>
<evidence type="ECO:0000256" key="2">
    <source>
        <dbReference type="ARBA" id="ARBA00022692"/>
    </source>
</evidence>
<reference evidence="7 8" key="1">
    <citation type="submission" date="2020-07" db="EMBL/GenBank/DDBJ databases">
        <title>Sequencing the genomes of 1000 actinobacteria strains.</title>
        <authorList>
            <person name="Klenk H.-P."/>
        </authorList>
    </citation>
    <scope>NUCLEOTIDE SEQUENCE [LARGE SCALE GENOMIC DNA]</scope>
    <source>
        <strain evidence="7 8">DSM 26341</strain>
    </source>
</reference>
<evidence type="ECO:0000256" key="5">
    <source>
        <dbReference type="SAM" id="Phobius"/>
    </source>
</evidence>
<evidence type="ECO:0000313" key="8">
    <source>
        <dbReference type="Proteomes" id="UP000539111"/>
    </source>
</evidence>
<feature type="transmembrane region" description="Helical" evidence="5">
    <location>
        <begin position="273"/>
        <end position="291"/>
    </location>
</feature>
<feature type="transmembrane region" description="Helical" evidence="5">
    <location>
        <begin position="103"/>
        <end position="124"/>
    </location>
</feature>
<protein>
    <submittedName>
        <fullName evidence="7">FSR family fosmidomycin resistance protein-like MFS transporter</fullName>
    </submittedName>
</protein>
<dbReference type="Pfam" id="PF07690">
    <property type="entry name" value="MFS_1"/>
    <property type="match status" value="1"/>
</dbReference>
<proteinExistence type="predicted"/>
<dbReference type="GO" id="GO:0022857">
    <property type="term" value="F:transmembrane transporter activity"/>
    <property type="evidence" value="ECO:0007669"/>
    <property type="project" value="InterPro"/>
</dbReference>
<dbReference type="PANTHER" id="PTHR43129">
    <property type="entry name" value="FOSMIDOMYCIN RESISTANCE PROTEIN"/>
    <property type="match status" value="1"/>
</dbReference>
<feature type="transmembrane region" description="Helical" evidence="5">
    <location>
        <begin position="136"/>
        <end position="153"/>
    </location>
</feature>
<organism evidence="7 8">
    <name type="scientific">Spelaeicoccus albus</name>
    <dbReference type="NCBI Taxonomy" id="1280376"/>
    <lineage>
        <taxon>Bacteria</taxon>
        <taxon>Bacillati</taxon>
        <taxon>Actinomycetota</taxon>
        <taxon>Actinomycetes</taxon>
        <taxon>Micrococcales</taxon>
        <taxon>Brevibacteriaceae</taxon>
        <taxon>Spelaeicoccus</taxon>
    </lineage>
</organism>
<evidence type="ECO:0000259" key="6">
    <source>
        <dbReference type="PROSITE" id="PS50850"/>
    </source>
</evidence>
<feature type="transmembrane region" description="Helical" evidence="5">
    <location>
        <begin position="297"/>
        <end position="319"/>
    </location>
</feature>
<evidence type="ECO:0000313" key="7">
    <source>
        <dbReference type="EMBL" id="NYI65776.1"/>
    </source>
</evidence>
<dbReference type="GO" id="GO:0005886">
    <property type="term" value="C:plasma membrane"/>
    <property type="evidence" value="ECO:0007669"/>
    <property type="project" value="UniProtKB-SubCell"/>
</dbReference>
<dbReference type="EMBL" id="JACBZP010000001">
    <property type="protein sequence ID" value="NYI65776.1"/>
    <property type="molecule type" value="Genomic_DNA"/>
</dbReference>
<evidence type="ECO:0000256" key="4">
    <source>
        <dbReference type="ARBA" id="ARBA00023136"/>
    </source>
</evidence>
<gene>
    <name evidence="7" type="ORF">BJY26_000082</name>
</gene>
<feature type="domain" description="Major facilitator superfamily (MFS) profile" evidence="6">
    <location>
        <begin position="16"/>
        <end position="383"/>
    </location>
</feature>
<feature type="transmembrane region" description="Helical" evidence="5">
    <location>
        <begin position="80"/>
        <end position="97"/>
    </location>
</feature>
<dbReference type="Proteomes" id="UP000539111">
    <property type="component" value="Unassembled WGS sequence"/>
</dbReference>
<accession>A0A7Z0A8W4</accession>
<name>A0A7Z0A8W4_9MICO</name>
<feature type="transmembrane region" description="Helical" evidence="5">
    <location>
        <begin position="359"/>
        <end position="378"/>
    </location>
</feature>
<sequence>MSSVQEANPAPKFRRRLFGLSWAHLLNDGASNYLPGVLPAVLATLGEPVQMAGVLVTALTIGQVLQPLTGRLADRLGGRSLVVIGLLMTSIGGGLIGVVQSTWLLIVLLVLIGVGNAFFHPQALAGVRSMLAGKKGLLTSVFLVGGEIGRGLWPTAASLIVSSAGLANLWVIAVPGIVTAPFVLRFMPALPPKKQNGHAIRMSEHARPMTLLIGYQGIRTLSIYSFVTFVPILWDQRGGSLVVGASIITTMTTVGVIGNLWGGHLTDRFGTRLVLVVSAVAGAVLIVPSVYLMGPWAWISAALLGIAFFLTGSTTVLLGQDIFPENRSMGSGIALGFANGVGALLVFVVGLWVGHNIEMVFWALGLLGLMSAGLALMFDKALMHGA</sequence>
<dbReference type="InterPro" id="IPR020846">
    <property type="entry name" value="MFS_dom"/>
</dbReference>
<dbReference type="CDD" id="cd17478">
    <property type="entry name" value="MFS_FsR"/>
    <property type="match status" value="1"/>
</dbReference>
<dbReference type="PANTHER" id="PTHR43129:SF1">
    <property type="entry name" value="FOSMIDOMYCIN RESISTANCE PROTEIN"/>
    <property type="match status" value="1"/>
</dbReference>
<dbReference type="PROSITE" id="PS50850">
    <property type="entry name" value="MFS"/>
    <property type="match status" value="1"/>
</dbReference>
<dbReference type="SUPFAM" id="SSF103473">
    <property type="entry name" value="MFS general substrate transporter"/>
    <property type="match status" value="1"/>
</dbReference>
<dbReference type="AlphaFoldDB" id="A0A7Z0A8W4"/>
<feature type="transmembrane region" description="Helical" evidence="5">
    <location>
        <begin position="240"/>
        <end position="261"/>
    </location>
</feature>
<feature type="transmembrane region" description="Helical" evidence="5">
    <location>
        <begin position="159"/>
        <end position="184"/>
    </location>
</feature>
<evidence type="ECO:0000256" key="3">
    <source>
        <dbReference type="ARBA" id="ARBA00022989"/>
    </source>
</evidence>
<evidence type="ECO:0000256" key="1">
    <source>
        <dbReference type="ARBA" id="ARBA00004651"/>
    </source>
</evidence>
<keyword evidence="2 5" id="KW-0812">Transmembrane</keyword>